<dbReference type="Pfam" id="PF02599">
    <property type="entry name" value="CsrA"/>
    <property type="match status" value="1"/>
</dbReference>
<name>A0A378JFX7_9GAMM</name>
<accession>A0A378JFX7</accession>
<dbReference type="Gene3D" id="2.60.40.4380">
    <property type="entry name" value="Translational regulator CsrA"/>
    <property type="match status" value="1"/>
</dbReference>
<reference evidence="2 3" key="1">
    <citation type="submission" date="2018-06" db="EMBL/GenBank/DDBJ databases">
        <authorList>
            <consortium name="Pathogen Informatics"/>
            <person name="Doyle S."/>
        </authorList>
    </citation>
    <scope>NUCLEOTIDE SEQUENCE [LARGE SCALE GENOMIC DNA]</scope>
    <source>
        <strain evidence="2 3">NCTC13316</strain>
    </source>
</reference>
<evidence type="ECO:0000313" key="2">
    <source>
        <dbReference type="EMBL" id="STX50176.1"/>
    </source>
</evidence>
<dbReference type="InterPro" id="IPR036107">
    <property type="entry name" value="CsrA_sf"/>
</dbReference>
<dbReference type="RefSeq" id="WP_115329755.1">
    <property type="nucleotide sequence ID" value="NZ_CAAAHP010000015.1"/>
</dbReference>
<sequence length="76" mass="8425">MIVLTRRVGEQILINKGQIKIKILFEHEGSIVVGIQAPPHVDVDGKQIFMRKLASARLANLKLANDKNFNCSAAQD</sequence>
<dbReference type="GO" id="GO:0003723">
    <property type="term" value="F:RNA binding"/>
    <property type="evidence" value="ECO:0007669"/>
    <property type="project" value="InterPro"/>
</dbReference>
<dbReference type="GO" id="GO:0006402">
    <property type="term" value="P:mRNA catabolic process"/>
    <property type="evidence" value="ECO:0007669"/>
    <property type="project" value="InterPro"/>
</dbReference>
<dbReference type="GO" id="GO:0006109">
    <property type="term" value="P:regulation of carbohydrate metabolic process"/>
    <property type="evidence" value="ECO:0007669"/>
    <property type="project" value="InterPro"/>
</dbReference>
<gene>
    <name evidence="2" type="primary">lvrC_1</name>
    <name evidence="2" type="ORF">NCTC13316_00243</name>
</gene>
<protein>
    <submittedName>
        <fullName evidence="2">Vir region protein</fullName>
    </submittedName>
</protein>
<dbReference type="Proteomes" id="UP000254794">
    <property type="component" value="Unassembled WGS sequence"/>
</dbReference>
<dbReference type="EMBL" id="UGOD01000001">
    <property type="protein sequence ID" value="STX50176.1"/>
    <property type="molecule type" value="Genomic_DNA"/>
</dbReference>
<dbReference type="InterPro" id="IPR003751">
    <property type="entry name" value="CsrA"/>
</dbReference>
<dbReference type="OrthoDB" id="9809061at2"/>
<organism evidence="2 3">
    <name type="scientific">Legionella busanensis</name>
    <dbReference type="NCBI Taxonomy" id="190655"/>
    <lineage>
        <taxon>Bacteria</taxon>
        <taxon>Pseudomonadati</taxon>
        <taxon>Pseudomonadota</taxon>
        <taxon>Gammaproteobacteria</taxon>
        <taxon>Legionellales</taxon>
        <taxon>Legionellaceae</taxon>
        <taxon>Legionella</taxon>
    </lineage>
</organism>
<dbReference type="AlphaFoldDB" id="A0A378JFX7"/>
<evidence type="ECO:0000313" key="3">
    <source>
        <dbReference type="Proteomes" id="UP000254794"/>
    </source>
</evidence>
<dbReference type="SUPFAM" id="SSF117130">
    <property type="entry name" value="CsrA-like"/>
    <property type="match status" value="1"/>
</dbReference>
<evidence type="ECO:0000256" key="1">
    <source>
        <dbReference type="ARBA" id="ARBA00023159"/>
    </source>
</evidence>
<proteinExistence type="predicted"/>
<keyword evidence="1" id="KW-0010">Activator</keyword>
<keyword evidence="3" id="KW-1185">Reference proteome</keyword>